<proteinExistence type="predicted"/>
<keyword evidence="2" id="KW-1185">Reference proteome</keyword>
<dbReference type="EMBL" id="MU003701">
    <property type="protein sequence ID" value="KAF2809266.1"/>
    <property type="molecule type" value="Genomic_DNA"/>
</dbReference>
<dbReference type="Proteomes" id="UP000504636">
    <property type="component" value="Unplaced"/>
</dbReference>
<protein>
    <submittedName>
        <fullName evidence="1 3">Uncharacterized protein</fullName>
    </submittedName>
</protein>
<reference evidence="1 3" key="1">
    <citation type="journal article" date="2020" name="Stud. Mycol.">
        <title>101 Dothideomycetes genomes: a test case for predicting lifestyles and emergence of pathogens.</title>
        <authorList>
            <person name="Haridas S."/>
            <person name="Albert R."/>
            <person name="Binder M."/>
            <person name="Bloem J."/>
            <person name="Labutti K."/>
            <person name="Salamov A."/>
            <person name="Andreopoulos B."/>
            <person name="Baker S."/>
            <person name="Barry K."/>
            <person name="Bills G."/>
            <person name="Bluhm B."/>
            <person name="Cannon C."/>
            <person name="Castanera R."/>
            <person name="Culley D."/>
            <person name="Daum C."/>
            <person name="Ezra D."/>
            <person name="Gonzalez J."/>
            <person name="Henrissat B."/>
            <person name="Kuo A."/>
            <person name="Liang C."/>
            <person name="Lipzen A."/>
            <person name="Lutzoni F."/>
            <person name="Magnuson J."/>
            <person name="Mondo S."/>
            <person name="Nolan M."/>
            <person name="Ohm R."/>
            <person name="Pangilinan J."/>
            <person name="Park H.-J."/>
            <person name="Ramirez L."/>
            <person name="Alfaro M."/>
            <person name="Sun H."/>
            <person name="Tritt A."/>
            <person name="Yoshinaga Y."/>
            <person name="Zwiers L.-H."/>
            <person name="Turgeon B."/>
            <person name="Goodwin S."/>
            <person name="Spatafora J."/>
            <person name="Crous P."/>
            <person name="Grigoriev I."/>
        </authorList>
    </citation>
    <scope>NUCLEOTIDE SEQUENCE</scope>
    <source>
        <strain evidence="1 3">CBS 304.34</strain>
    </source>
</reference>
<name>A0A6A6YK64_9PEZI</name>
<dbReference type="GeneID" id="54454631"/>
<dbReference type="OrthoDB" id="10518843at2759"/>
<evidence type="ECO:0000313" key="1">
    <source>
        <dbReference type="EMBL" id="KAF2809266.1"/>
    </source>
</evidence>
<evidence type="ECO:0000313" key="2">
    <source>
        <dbReference type="Proteomes" id="UP000504636"/>
    </source>
</evidence>
<reference evidence="3" key="2">
    <citation type="submission" date="2020-04" db="EMBL/GenBank/DDBJ databases">
        <authorList>
            <consortium name="NCBI Genome Project"/>
        </authorList>
    </citation>
    <scope>NUCLEOTIDE SEQUENCE</scope>
    <source>
        <strain evidence="3">CBS 304.34</strain>
    </source>
</reference>
<evidence type="ECO:0000313" key="3">
    <source>
        <dbReference type="RefSeq" id="XP_033576230.1"/>
    </source>
</evidence>
<gene>
    <name evidence="1 3" type="ORF">BDZ99DRAFT_25602</name>
</gene>
<dbReference type="RefSeq" id="XP_033576230.1">
    <property type="nucleotide sequence ID" value="XM_033713738.1"/>
</dbReference>
<sequence>MPIVVGYLNSLYEYWTIPQLRVAELFCRHITLQLSLNSLNFTSVFEALERKLRHAILPTYNPRPGTHCVKRWITIEIDEMFWWFVASSLRGGVAAKNMIESWERCMQLMKRGNPDYDFVWAVKTAPLPWLAEPVNREQFSVDWRLDQGRARHEYRHLRREVYGWSLRHEGVAVGPIRKIDTGSPQKLWKPSCALVCQKFF</sequence>
<dbReference type="AlphaFoldDB" id="A0A6A6YK64"/>
<organism evidence="1">
    <name type="scientific">Mytilinidion resinicola</name>
    <dbReference type="NCBI Taxonomy" id="574789"/>
    <lineage>
        <taxon>Eukaryota</taxon>
        <taxon>Fungi</taxon>
        <taxon>Dikarya</taxon>
        <taxon>Ascomycota</taxon>
        <taxon>Pezizomycotina</taxon>
        <taxon>Dothideomycetes</taxon>
        <taxon>Pleosporomycetidae</taxon>
        <taxon>Mytilinidiales</taxon>
        <taxon>Mytilinidiaceae</taxon>
        <taxon>Mytilinidion</taxon>
    </lineage>
</organism>
<reference evidence="3" key="3">
    <citation type="submission" date="2025-04" db="UniProtKB">
        <authorList>
            <consortium name="RefSeq"/>
        </authorList>
    </citation>
    <scope>IDENTIFICATION</scope>
    <source>
        <strain evidence="3">CBS 304.34</strain>
    </source>
</reference>
<accession>A0A6A6YK64</accession>